<accession>A0A1S8KZ88</accession>
<proteinExistence type="predicted"/>
<dbReference type="STRING" id="84029.CROST_41070"/>
<evidence type="ECO:0000313" key="3">
    <source>
        <dbReference type="Proteomes" id="UP000190951"/>
    </source>
</evidence>
<dbReference type="EMBL" id="CP096983">
    <property type="protein sequence ID" value="URZ12640.1"/>
    <property type="molecule type" value="Genomic_DNA"/>
</dbReference>
<dbReference type="InterPro" id="IPR029058">
    <property type="entry name" value="AB_hydrolase_fold"/>
</dbReference>
<dbReference type="AlphaFoldDB" id="A0A1S8KZ88"/>
<dbReference type="PANTHER" id="PTHR48081:SF6">
    <property type="entry name" value="PEPTIDASE S9 PROLYL OLIGOPEPTIDASE CATALYTIC DOMAIN-CONTAINING PROTEIN"/>
    <property type="match status" value="1"/>
</dbReference>
<evidence type="ECO:0000256" key="1">
    <source>
        <dbReference type="ARBA" id="ARBA00022801"/>
    </source>
</evidence>
<dbReference type="PANTHER" id="PTHR48081">
    <property type="entry name" value="AB HYDROLASE SUPERFAMILY PROTEIN C4A8.06C"/>
    <property type="match status" value="1"/>
</dbReference>
<organism evidence="2 3">
    <name type="scientific">Clostridium felsineum</name>
    <dbReference type="NCBI Taxonomy" id="36839"/>
    <lineage>
        <taxon>Bacteria</taxon>
        <taxon>Bacillati</taxon>
        <taxon>Bacillota</taxon>
        <taxon>Clostridia</taxon>
        <taxon>Eubacteriales</taxon>
        <taxon>Clostridiaceae</taxon>
        <taxon>Clostridium</taxon>
    </lineage>
</organism>
<dbReference type="Gene3D" id="3.40.50.1820">
    <property type="entry name" value="alpha/beta hydrolase"/>
    <property type="match status" value="1"/>
</dbReference>
<dbReference type="RefSeq" id="WP_077835939.1">
    <property type="nucleotide sequence ID" value="NZ_CP096983.1"/>
</dbReference>
<dbReference type="GO" id="GO:0016787">
    <property type="term" value="F:hydrolase activity"/>
    <property type="evidence" value="ECO:0007669"/>
    <property type="project" value="UniProtKB-KW"/>
</dbReference>
<name>A0A1S8KZ88_9CLOT</name>
<keyword evidence="3" id="KW-1185">Reference proteome</keyword>
<evidence type="ECO:0000313" key="2">
    <source>
        <dbReference type="EMBL" id="URZ12640.1"/>
    </source>
</evidence>
<sequence length="299" mass="34223">MLIKNIKLWDDNDYVKVEGYILENSMEFQANKKKPAIIICPGGAYLGTSDREAEPVAMRFAAEGYHTFVLRYNTYFTEWISDFNNLPKPNEKSTYPAPLFDLAKAMITIKENAESWFVDTEKIYLCGFSAGAHLAASMGVHWKDDLLRDKFQVESEMFKCNSIILGYPLLDYEVMKEKLEESSDKMLRGLFEISNKAVFGKVEPTDEELKKLSPVNYVSKNTPPIFIWHTANDGLVYVENSLRLATKLTKNKIPYELHIFEDGPHGLSLCDETTAGEKTHINPHCSAWFHMAVEFIKKH</sequence>
<keyword evidence="1" id="KW-0378">Hydrolase</keyword>
<dbReference type="SUPFAM" id="SSF53474">
    <property type="entry name" value="alpha/beta-Hydrolases"/>
    <property type="match status" value="1"/>
</dbReference>
<protein>
    <submittedName>
        <fullName evidence="2">Uncharacterized protein</fullName>
    </submittedName>
</protein>
<gene>
    <name evidence="2" type="ORF">CROST_033630</name>
</gene>
<dbReference type="InterPro" id="IPR050300">
    <property type="entry name" value="GDXG_lipolytic_enzyme"/>
</dbReference>
<reference evidence="2 3" key="1">
    <citation type="submission" date="2022-04" db="EMBL/GenBank/DDBJ databases">
        <title>Genome sequence of C. roseum typestrain.</title>
        <authorList>
            <person name="Poehlein A."/>
            <person name="Schoch T."/>
            <person name="Duerre P."/>
            <person name="Daniel R."/>
        </authorList>
    </citation>
    <scope>NUCLEOTIDE SEQUENCE [LARGE SCALE GENOMIC DNA]</scope>
    <source>
        <strain evidence="2 3">DSM 7320</strain>
    </source>
</reference>
<dbReference type="Pfam" id="PF20434">
    <property type="entry name" value="BD-FAE"/>
    <property type="match status" value="1"/>
</dbReference>
<dbReference type="KEGG" id="crw:CROST_033630"/>
<dbReference type="Proteomes" id="UP000190951">
    <property type="component" value="Chromosome"/>
</dbReference>
<dbReference type="InterPro" id="IPR049492">
    <property type="entry name" value="BD-FAE-like_dom"/>
</dbReference>